<evidence type="ECO:0000313" key="4">
    <source>
        <dbReference type="Proteomes" id="UP000008810"/>
    </source>
</evidence>
<evidence type="ECO:0000313" key="2">
    <source>
        <dbReference type="EMBL" id="KQK23964.1"/>
    </source>
</evidence>
<dbReference type="Proteomes" id="UP000008810">
    <property type="component" value="Chromosome 1"/>
</dbReference>
<dbReference type="InParanoid" id="A0A0Q3KIA2"/>
<reference evidence="2 3" key="1">
    <citation type="journal article" date="2010" name="Nature">
        <title>Genome sequencing and analysis of the model grass Brachypodium distachyon.</title>
        <authorList>
            <consortium name="International Brachypodium Initiative"/>
        </authorList>
    </citation>
    <scope>NUCLEOTIDE SEQUENCE [LARGE SCALE GENOMIC DNA]</scope>
    <source>
        <strain evidence="2 3">Bd21</strain>
    </source>
</reference>
<dbReference type="STRING" id="15368.A0A0Q3KIA2"/>
<sequence length="254" mass="28718">MTAGSEQHECGVPEERRRSAGGGGARTGRRRAMRRELGLVADVGGAAKRGRTGWGAAGEGWCRFYRFVAAAAAASEGDADPVYRSCVEECQRFEQAVKHCVVPADDQPADKSWYAHEPLYLQWKEWNCNSECRYKWHDFQFFNKQRLNELCGKDERYRKDSLLDKNTGCSLEEKGDAAIQEKDCAHAVALYTKTTLHRLIGRNSSRVPAFWDGERVDCMEDLLDKIIPKEVPEPLVEHSVQPIRPRGFQIANVK</sequence>
<evidence type="ECO:0000313" key="3">
    <source>
        <dbReference type="EnsemblPlants" id="KQK23964"/>
    </source>
</evidence>
<dbReference type="PANTHER" id="PTHR13148">
    <property type="entry name" value="PER1-RELATED"/>
    <property type="match status" value="1"/>
</dbReference>
<evidence type="ECO:0000256" key="1">
    <source>
        <dbReference type="SAM" id="MobiDB-lite"/>
    </source>
</evidence>
<dbReference type="AlphaFoldDB" id="A0A0Q3KIA2"/>
<dbReference type="InterPro" id="IPR007217">
    <property type="entry name" value="Per1-like"/>
</dbReference>
<name>A0A0Q3KIA2_BRADI</name>
<dbReference type="EnsemblPlants" id="KQK23964">
    <property type="protein sequence ID" value="KQK23964"/>
    <property type="gene ID" value="BRADI_1g77308v3"/>
</dbReference>
<protein>
    <submittedName>
        <fullName evidence="2 3">Uncharacterized protein</fullName>
    </submittedName>
</protein>
<reference evidence="2" key="2">
    <citation type="submission" date="2017-06" db="EMBL/GenBank/DDBJ databases">
        <title>WGS assembly of Brachypodium distachyon.</title>
        <authorList>
            <consortium name="The International Brachypodium Initiative"/>
            <person name="Lucas S."/>
            <person name="Harmon-Smith M."/>
            <person name="Lail K."/>
            <person name="Tice H."/>
            <person name="Grimwood J."/>
            <person name="Bruce D."/>
            <person name="Barry K."/>
            <person name="Shu S."/>
            <person name="Lindquist E."/>
            <person name="Wang M."/>
            <person name="Pitluck S."/>
            <person name="Vogel J.P."/>
            <person name="Garvin D.F."/>
            <person name="Mockler T.C."/>
            <person name="Schmutz J."/>
            <person name="Rokhsar D."/>
            <person name="Bevan M.W."/>
        </authorList>
    </citation>
    <scope>NUCLEOTIDE SEQUENCE</scope>
    <source>
        <strain evidence="2">Bd21</strain>
    </source>
</reference>
<dbReference type="GO" id="GO:0006506">
    <property type="term" value="P:GPI anchor biosynthetic process"/>
    <property type="evidence" value="ECO:0007669"/>
    <property type="project" value="InterPro"/>
</dbReference>
<organism evidence="2">
    <name type="scientific">Brachypodium distachyon</name>
    <name type="common">Purple false brome</name>
    <name type="synonym">Trachynia distachya</name>
    <dbReference type="NCBI Taxonomy" id="15368"/>
    <lineage>
        <taxon>Eukaryota</taxon>
        <taxon>Viridiplantae</taxon>
        <taxon>Streptophyta</taxon>
        <taxon>Embryophyta</taxon>
        <taxon>Tracheophyta</taxon>
        <taxon>Spermatophyta</taxon>
        <taxon>Magnoliopsida</taxon>
        <taxon>Liliopsida</taxon>
        <taxon>Poales</taxon>
        <taxon>Poaceae</taxon>
        <taxon>BOP clade</taxon>
        <taxon>Pooideae</taxon>
        <taxon>Stipodae</taxon>
        <taxon>Brachypodieae</taxon>
        <taxon>Brachypodium</taxon>
    </lineage>
</organism>
<accession>A0A0Q3KIA2</accession>
<dbReference type="OrthoDB" id="419770at2759"/>
<dbReference type="PANTHER" id="PTHR13148:SF1">
    <property type="entry name" value="POST-GPI ATTACHMENT TO PROTEINS FACTOR 3"/>
    <property type="match status" value="1"/>
</dbReference>
<feature type="region of interest" description="Disordered" evidence="1">
    <location>
        <begin position="1"/>
        <end position="30"/>
    </location>
</feature>
<dbReference type="EMBL" id="CM000880">
    <property type="protein sequence ID" value="KQK23964.1"/>
    <property type="molecule type" value="Genomic_DNA"/>
</dbReference>
<gene>
    <name evidence="2" type="ORF">BRADI_1g77308v3</name>
</gene>
<proteinExistence type="predicted"/>
<dbReference type="Gramene" id="KQK23964">
    <property type="protein sequence ID" value="KQK23964"/>
    <property type="gene ID" value="BRADI_1g77308v3"/>
</dbReference>
<feature type="compositionally biased region" description="Basic and acidic residues" evidence="1">
    <location>
        <begin position="1"/>
        <end position="18"/>
    </location>
</feature>
<keyword evidence="4" id="KW-1185">Reference proteome</keyword>
<dbReference type="GO" id="GO:0016020">
    <property type="term" value="C:membrane"/>
    <property type="evidence" value="ECO:0007669"/>
    <property type="project" value="GOC"/>
</dbReference>
<reference evidence="3" key="3">
    <citation type="submission" date="2018-08" db="UniProtKB">
        <authorList>
            <consortium name="EnsemblPlants"/>
        </authorList>
    </citation>
    <scope>IDENTIFICATION</scope>
    <source>
        <strain evidence="3">cv. Bd21</strain>
    </source>
</reference>